<sequence length="561" mass="63153">MGSMPACDKQTYDVLIIGAGLSGICSLYHLRKRFPQWRIGCIEAGSDVGGVWHWNRYPGCRIDTESLSYAFSFDKELLQEWSWPETFSTQADMHAYIKRVAEKHDLYDDIRFNTRIKSASWDDDERVWTFADENNNRYTTRFFVSCLGFLSAPTLPAIEGVHGFRGQAFHTSCWPANLDIGRDFAGKNIGVIGTGATGIQTITALSKETSIKSLTVFQRTANWSAPLRNTKIAREQMEAVRNGGYEGIFQTCANSLTGFLHTADPRKTLEVTPEERVAHWEKLYNEPGFGKWLGVFSDTYTNREANTLYSEFMADKIRSRVNDSEMAQSLIPKNHGFGTRRVPLESGYYEAFNKPNVHLVDLQKTPIAHIARSSVVLDNAEEYEVDVLIYATGFDAITGAFSAVHWRAKNGRPLVGFAGDGRQDNREPIWPDHRPSTFLGLMAPAMPNTFMVLGPHQPFGNATRSVEHAVSVISDVLAFCAEKDYEYVEPEQWAVDEWTQHVVECSKGALANEVDSWMTGVNNNVKGKTVRSVARYSGSAIEYRRRCEECKQQGYKGLQFA</sequence>
<keyword evidence="1" id="KW-0285">Flavoprotein</keyword>
<evidence type="ECO:0000256" key="2">
    <source>
        <dbReference type="ARBA" id="ARBA00022827"/>
    </source>
</evidence>
<evidence type="ECO:0000313" key="5">
    <source>
        <dbReference type="EMBL" id="KAF2106169.1"/>
    </source>
</evidence>
<dbReference type="OrthoDB" id="66881at2759"/>
<dbReference type="AlphaFoldDB" id="A0A6A5YFV5"/>
<evidence type="ECO:0000256" key="1">
    <source>
        <dbReference type="ARBA" id="ARBA00022630"/>
    </source>
</evidence>
<dbReference type="GO" id="GO:0004499">
    <property type="term" value="F:N,N-dimethylaniline monooxygenase activity"/>
    <property type="evidence" value="ECO:0007669"/>
    <property type="project" value="InterPro"/>
</dbReference>
<dbReference type="Gene3D" id="3.50.50.60">
    <property type="entry name" value="FAD/NAD(P)-binding domain"/>
    <property type="match status" value="2"/>
</dbReference>
<dbReference type="PANTHER" id="PTHR43098:SF5">
    <property type="entry name" value="DUAL-FUNCTIONAL MONOOXYGENASE_METHYLTRANSFERASE PSOF"/>
    <property type="match status" value="1"/>
</dbReference>
<dbReference type="Proteomes" id="UP000799770">
    <property type="component" value="Unassembled WGS sequence"/>
</dbReference>
<gene>
    <name evidence="5" type="ORF">BDV96DRAFT_591309</name>
</gene>
<dbReference type="InterPro" id="IPR036188">
    <property type="entry name" value="FAD/NAD-bd_sf"/>
</dbReference>
<keyword evidence="6" id="KW-1185">Reference proteome</keyword>
<dbReference type="EMBL" id="ML977365">
    <property type="protein sequence ID" value="KAF2106169.1"/>
    <property type="molecule type" value="Genomic_DNA"/>
</dbReference>
<dbReference type="GO" id="GO:0050661">
    <property type="term" value="F:NADP binding"/>
    <property type="evidence" value="ECO:0007669"/>
    <property type="project" value="InterPro"/>
</dbReference>
<evidence type="ECO:0000256" key="4">
    <source>
        <dbReference type="ARBA" id="ARBA00023002"/>
    </source>
</evidence>
<dbReference type="PRINTS" id="PR00370">
    <property type="entry name" value="FMOXYGENASE"/>
</dbReference>
<name>A0A6A5YFV5_9PLEO</name>
<keyword evidence="4" id="KW-0560">Oxidoreductase</keyword>
<keyword evidence="2" id="KW-0274">FAD</keyword>
<dbReference type="InterPro" id="IPR020946">
    <property type="entry name" value="Flavin_mOase-like"/>
</dbReference>
<evidence type="ECO:0000313" key="6">
    <source>
        <dbReference type="Proteomes" id="UP000799770"/>
    </source>
</evidence>
<organism evidence="5 6">
    <name type="scientific">Lophiotrema nucula</name>
    <dbReference type="NCBI Taxonomy" id="690887"/>
    <lineage>
        <taxon>Eukaryota</taxon>
        <taxon>Fungi</taxon>
        <taxon>Dikarya</taxon>
        <taxon>Ascomycota</taxon>
        <taxon>Pezizomycotina</taxon>
        <taxon>Dothideomycetes</taxon>
        <taxon>Pleosporomycetidae</taxon>
        <taxon>Pleosporales</taxon>
        <taxon>Lophiotremataceae</taxon>
        <taxon>Lophiotrema</taxon>
    </lineage>
</organism>
<evidence type="ECO:0000256" key="3">
    <source>
        <dbReference type="ARBA" id="ARBA00022857"/>
    </source>
</evidence>
<keyword evidence="3" id="KW-0521">NADP</keyword>
<keyword evidence="5" id="KW-0503">Monooxygenase</keyword>
<dbReference type="InterPro" id="IPR050775">
    <property type="entry name" value="FAD-binding_Monooxygenases"/>
</dbReference>
<proteinExistence type="predicted"/>
<dbReference type="PANTHER" id="PTHR43098">
    <property type="entry name" value="L-ORNITHINE N(5)-MONOOXYGENASE-RELATED"/>
    <property type="match status" value="1"/>
</dbReference>
<accession>A0A6A5YFV5</accession>
<protein>
    <submittedName>
        <fullName evidence="5">Cyclohexanone monooxygenase</fullName>
    </submittedName>
</protein>
<dbReference type="GO" id="GO:0050660">
    <property type="term" value="F:flavin adenine dinucleotide binding"/>
    <property type="evidence" value="ECO:0007669"/>
    <property type="project" value="InterPro"/>
</dbReference>
<reference evidence="5" key="1">
    <citation type="journal article" date="2020" name="Stud. Mycol.">
        <title>101 Dothideomycetes genomes: a test case for predicting lifestyles and emergence of pathogens.</title>
        <authorList>
            <person name="Haridas S."/>
            <person name="Albert R."/>
            <person name="Binder M."/>
            <person name="Bloem J."/>
            <person name="Labutti K."/>
            <person name="Salamov A."/>
            <person name="Andreopoulos B."/>
            <person name="Baker S."/>
            <person name="Barry K."/>
            <person name="Bills G."/>
            <person name="Bluhm B."/>
            <person name="Cannon C."/>
            <person name="Castanera R."/>
            <person name="Culley D."/>
            <person name="Daum C."/>
            <person name="Ezra D."/>
            <person name="Gonzalez J."/>
            <person name="Henrissat B."/>
            <person name="Kuo A."/>
            <person name="Liang C."/>
            <person name="Lipzen A."/>
            <person name="Lutzoni F."/>
            <person name="Magnuson J."/>
            <person name="Mondo S."/>
            <person name="Nolan M."/>
            <person name="Ohm R."/>
            <person name="Pangilinan J."/>
            <person name="Park H.-J."/>
            <person name="Ramirez L."/>
            <person name="Alfaro M."/>
            <person name="Sun H."/>
            <person name="Tritt A."/>
            <person name="Yoshinaga Y."/>
            <person name="Zwiers L.-H."/>
            <person name="Turgeon B."/>
            <person name="Goodwin S."/>
            <person name="Spatafora J."/>
            <person name="Crous P."/>
            <person name="Grigoriev I."/>
        </authorList>
    </citation>
    <scope>NUCLEOTIDE SEQUENCE</scope>
    <source>
        <strain evidence="5">CBS 627.86</strain>
    </source>
</reference>
<dbReference type="SUPFAM" id="SSF51905">
    <property type="entry name" value="FAD/NAD(P)-binding domain"/>
    <property type="match status" value="1"/>
</dbReference>
<dbReference type="Pfam" id="PF00743">
    <property type="entry name" value="FMO-like"/>
    <property type="match status" value="1"/>
</dbReference>
<dbReference type="InterPro" id="IPR000960">
    <property type="entry name" value="Flavin_mOase"/>
</dbReference>